<protein>
    <submittedName>
        <fullName evidence="1">Uncharacterized protein</fullName>
    </submittedName>
</protein>
<evidence type="ECO:0000313" key="1">
    <source>
        <dbReference type="EMBL" id="SVB29921.1"/>
    </source>
</evidence>
<accession>A0A382CWL7</accession>
<dbReference type="EMBL" id="UINC01036250">
    <property type="protein sequence ID" value="SVB29921.1"/>
    <property type="molecule type" value="Genomic_DNA"/>
</dbReference>
<proteinExistence type="predicted"/>
<feature type="non-terminal residue" evidence="1">
    <location>
        <position position="1"/>
    </location>
</feature>
<name>A0A382CWL7_9ZZZZ</name>
<reference evidence="1" key="1">
    <citation type="submission" date="2018-05" db="EMBL/GenBank/DDBJ databases">
        <authorList>
            <person name="Lanie J.A."/>
            <person name="Ng W.-L."/>
            <person name="Kazmierczak K.M."/>
            <person name="Andrzejewski T.M."/>
            <person name="Davidsen T.M."/>
            <person name="Wayne K.J."/>
            <person name="Tettelin H."/>
            <person name="Glass J.I."/>
            <person name="Rusch D."/>
            <person name="Podicherti R."/>
            <person name="Tsui H.-C.T."/>
            <person name="Winkler M.E."/>
        </authorList>
    </citation>
    <scope>NUCLEOTIDE SEQUENCE</scope>
</reference>
<dbReference type="AlphaFoldDB" id="A0A382CWL7"/>
<gene>
    <name evidence="1" type="ORF">METZ01_LOCUS182775</name>
</gene>
<organism evidence="1">
    <name type="scientific">marine metagenome</name>
    <dbReference type="NCBI Taxonomy" id="408172"/>
    <lineage>
        <taxon>unclassified sequences</taxon>
        <taxon>metagenomes</taxon>
        <taxon>ecological metagenomes</taxon>
    </lineage>
</organism>
<sequence>GLVSPNIHTARLHLVEWMKQFYEAVGDKFEPFGFTARVVEVE</sequence>